<sequence>NPADARIIQDGDDELFKLDFDGQERLSLLMVLLLFDGATSLVSLSSLEGSDESVGERWLVVRMEERASTGRKPVESHVEAELKSSALERLMNDILIMVVNVVLMMRFETSPPQETSSRGEQSGSHMKRSDLSMASPLG</sequence>
<name>A0A2P5E1U5_PARAD</name>
<evidence type="ECO:0000256" key="1">
    <source>
        <dbReference type="SAM" id="MobiDB-lite"/>
    </source>
</evidence>
<dbReference type="EMBL" id="JXTB01000004">
    <property type="protein sequence ID" value="PON79520.1"/>
    <property type="molecule type" value="Genomic_DNA"/>
</dbReference>
<accession>A0A2P5E1U5</accession>
<evidence type="ECO:0000313" key="3">
    <source>
        <dbReference type="Proteomes" id="UP000237105"/>
    </source>
</evidence>
<dbReference type="Proteomes" id="UP000237105">
    <property type="component" value="Unassembled WGS sequence"/>
</dbReference>
<gene>
    <name evidence="2" type="ORF">PanWU01x14_012550</name>
</gene>
<comment type="caution">
    <text evidence="2">The sequence shown here is derived from an EMBL/GenBank/DDBJ whole genome shotgun (WGS) entry which is preliminary data.</text>
</comment>
<feature type="non-terminal residue" evidence="2">
    <location>
        <position position="1"/>
    </location>
</feature>
<reference evidence="3" key="1">
    <citation type="submission" date="2016-06" db="EMBL/GenBank/DDBJ databases">
        <title>Parallel loss of symbiosis genes in relatives of nitrogen-fixing non-legume Parasponia.</title>
        <authorList>
            <person name="Van Velzen R."/>
            <person name="Holmer R."/>
            <person name="Bu F."/>
            <person name="Rutten L."/>
            <person name="Van Zeijl A."/>
            <person name="Liu W."/>
            <person name="Santuari L."/>
            <person name="Cao Q."/>
            <person name="Sharma T."/>
            <person name="Shen D."/>
            <person name="Roswanjaya Y."/>
            <person name="Wardhani T."/>
            <person name="Kalhor M.S."/>
            <person name="Jansen J."/>
            <person name="Van den Hoogen J."/>
            <person name="Gungor B."/>
            <person name="Hartog M."/>
            <person name="Hontelez J."/>
            <person name="Verver J."/>
            <person name="Yang W.-C."/>
            <person name="Schijlen E."/>
            <person name="Repin R."/>
            <person name="Schilthuizen M."/>
            <person name="Schranz E."/>
            <person name="Heidstra R."/>
            <person name="Miyata K."/>
            <person name="Fedorova E."/>
            <person name="Kohlen W."/>
            <person name="Bisseling T."/>
            <person name="Smit S."/>
            <person name="Geurts R."/>
        </authorList>
    </citation>
    <scope>NUCLEOTIDE SEQUENCE [LARGE SCALE GENOMIC DNA]</scope>
    <source>
        <strain evidence="3">cv. WU1-14</strain>
    </source>
</reference>
<feature type="region of interest" description="Disordered" evidence="1">
    <location>
        <begin position="110"/>
        <end position="138"/>
    </location>
</feature>
<proteinExistence type="predicted"/>
<protein>
    <submittedName>
        <fullName evidence="2">Uncharacterized protein</fullName>
    </submittedName>
</protein>
<evidence type="ECO:0000313" key="2">
    <source>
        <dbReference type="EMBL" id="PON79520.1"/>
    </source>
</evidence>
<feature type="compositionally biased region" description="Polar residues" evidence="1">
    <location>
        <begin position="110"/>
        <end position="124"/>
    </location>
</feature>
<dbReference type="AlphaFoldDB" id="A0A2P5E1U5"/>
<dbReference type="OrthoDB" id="10417519at2759"/>
<organism evidence="2 3">
    <name type="scientific">Parasponia andersonii</name>
    <name type="common">Sponia andersonii</name>
    <dbReference type="NCBI Taxonomy" id="3476"/>
    <lineage>
        <taxon>Eukaryota</taxon>
        <taxon>Viridiplantae</taxon>
        <taxon>Streptophyta</taxon>
        <taxon>Embryophyta</taxon>
        <taxon>Tracheophyta</taxon>
        <taxon>Spermatophyta</taxon>
        <taxon>Magnoliopsida</taxon>
        <taxon>eudicotyledons</taxon>
        <taxon>Gunneridae</taxon>
        <taxon>Pentapetalae</taxon>
        <taxon>rosids</taxon>
        <taxon>fabids</taxon>
        <taxon>Rosales</taxon>
        <taxon>Cannabaceae</taxon>
        <taxon>Parasponia</taxon>
    </lineage>
</organism>
<keyword evidence="3" id="KW-1185">Reference proteome</keyword>